<evidence type="ECO:0000256" key="1">
    <source>
        <dbReference type="ARBA" id="ARBA00023157"/>
    </source>
</evidence>
<dbReference type="InterPro" id="IPR050373">
    <property type="entry name" value="Fibrinogen_C-term_domain"/>
</dbReference>
<evidence type="ECO:0000259" key="4">
    <source>
        <dbReference type="PROSITE" id="PS51406"/>
    </source>
</evidence>
<keyword evidence="1" id="KW-1015">Disulfide bond</keyword>
<dbReference type="PROSITE" id="PS00514">
    <property type="entry name" value="FIBRINOGEN_C_1"/>
    <property type="match status" value="1"/>
</dbReference>
<dbReference type="AlphaFoldDB" id="A0A433TZ25"/>
<protein>
    <recommendedName>
        <fullName evidence="4">Fibrinogen C-terminal domain-containing protein</fullName>
    </recommendedName>
</protein>
<reference evidence="5 6" key="1">
    <citation type="submission" date="2019-01" db="EMBL/GenBank/DDBJ databases">
        <title>A draft genome assembly of the solar-powered sea slug Elysia chlorotica.</title>
        <authorList>
            <person name="Cai H."/>
            <person name="Li Q."/>
            <person name="Fang X."/>
            <person name="Li J."/>
            <person name="Curtis N.E."/>
            <person name="Altenburger A."/>
            <person name="Shibata T."/>
            <person name="Feng M."/>
            <person name="Maeda T."/>
            <person name="Schwartz J.A."/>
            <person name="Shigenobu S."/>
            <person name="Lundholm N."/>
            <person name="Nishiyama T."/>
            <person name="Yang H."/>
            <person name="Hasebe M."/>
            <person name="Li S."/>
            <person name="Pierce S.K."/>
            <person name="Wang J."/>
        </authorList>
    </citation>
    <scope>NUCLEOTIDE SEQUENCE [LARGE SCALE GENOMIC DNA]</scope>
    <source>
        <strain evidence="5">EC2010</strain>
        <tissue evidence="5">Whole organism of an adult</tissue>
    </source>
</reference>
<sequence>MGLRDLFTTARLVSLLAMASTTKGLIQTPGLSDLSPHDSNSTSSILLRLSSFMDRMDLRLETMEAKINNVERLDVQLETIEAKMNKIDRLDAKLETIEAKMQSLGNSFEDHFAGSKKEMGEMTTGIAIMNDLIVKKQISFIKGNVQNSWQQLQLNTEEYASKTLNAFQSLAKKLKRIILRQVKSAIKDLFKPKRCRKNQSVYYPFSAQYTIISGSTIPGIDNDILCDMLTDGGGWIVIQRRYTGEVDFYRNWASYKAGFGSLDNEFWLGNDNIHTITSTGKYELMVEIKYRGQSKFANYGTFSIDGEEEKYKLHVGSYSGTAGDSLEYHNGQKFSTFDQDDVYCAKPYFGAWWYKACHKSNLNGKWGHTNNGGLSWYHTTGVDTVEFSEMKIRRLNK</sequence>
<dbReference type="GO" id="GO:0005615">
    <property type="term" value="C:extracellular space"/>
    <property type="evidence" value="ECO:0007669"/>
    <property type="project" value="TreeGrafter"/>
</dbReference>
<feature type="domain" description="Fibrinogen C-terminal" evidence="4">
    <location>
        <begin position="186"/>
        <end position="396"/>
    </location>
</feature>
<keyword evidence="6" id="KW-1185">Reference proteome</keyword>
<dbReference type="SUPFAM" id="SSF56496">
    <property type="entry name" value="Fibrinogen C-terminal domain-like"/>
    <property type="match status" value="1"/>
</dbReference>
<proteinExistence type="predicted"/>
<keyword evidence="2" id="KW-0175">Coiled coil</keyword>
<evidence type="ECO:0000256" key="3">
    <source>
        <dbReference type="SAM" id="SignalP"/>
    </source>
</evidence>
<evidence type="ECO:0000313" key="5">
    <source>
        <dbReference type="EMBL" id="RUS86805.1"/>
    </source>
</evidence>
<gene>
    <name evidence="5" type="ORF">EGW08_005465</name>
</gene>
<feature type="signal peptide" evidence="3">
    <location>
        <begin position="1"/>
        <end position="24"/>
    </location>
</feature>
<dbReference type="PANTHER" id="PTHR19143">
    <property type="entry name" value="FIBRINOGEN/TENASCIN/ANGIOPOEITIN"/>
    <property type="match status" value="1"/>
</dbReference>
<keyword evidence="3" id="KW-0732">Signal</keyword>
<dbReference type="InterPro" id="IPR014716">
    <property type="entry name" value="Fibrinogen_a/b/g_C_1"/>
</dbReference>
<name>A0A433TZ25_ELYCH</name>
<comment type="caution">
    <text evidence="5">The sequence shown here is derived from an EMBL/GenBank/DDBJ whole genome shotgun (WGS) entry which is preliminary data.</text>
</comment>
<dbReference type="STRING" id="188477.A0A433TZ25"/>
<evidence type="ECO:0000256" key="2">
    <source>
        <dbReference type="SAM" id="Coils"/>
    </source>
</evidence>
<dbReference type="Proteomes" id="UP000271974">
    <property type="component" value="Unassembled WGS sequence"/>
</dbReference>
<feature type="coiled-coil region" evidence="2">
    <location>
        <begin position="53"/>
        <end position="107"/>
    </location>
</feature>
<dbReference type="Gene3D" id="3.90.215.10">
    <property type="entry name" value="Gamma Fibrinogen, chain A, domain 1"/>
    <property type="match status" value="1"/>
</dbReference>
<dbReference type="InterPro" id="IPR002181">
    <property type="entry name" value="Fibrinogen_a/b/g_C_dom"/>
</dbReference>
<evidence type="ECO:0000313" key="6">
    <source>
        <dbReference type="Proteomes" id="UP000271974"/>
    </source>
</evidence>
<dbReference type="InterPro" id="IPR036056">
    <property type="entry name" value="Fibrinogen-like_C"/>
</dbReference>
<accession>A0A433TZ25</accession>
<dbReference type="InterPro" id="IPR020837">
    <property type="entry name" value="Fibrinogen_CS"/>
</dbReference>
<dbReference type="PROSITE" id="PS51406">
    <property type="entry name" value="FIBRINOGEN_C_2"/>
    <property type="match status" value="1"/>
</dbReference>
<dbReference type="SMART" id="SM00186">
    <property type="entry name" value="FBG"/>
    <property type="match status" value="1"/>
</dbReference>
<dbReference type="CDD" id="cd00087">
    <property type="entry name" value="FReD"/>
    <property type="match status" value="1"/>
</dbReference>
<dbReference type="EMBL" id="RQTK01000128">
    <property type="protein sequence ID" value="RUS86805.1"/>
    <property type="molecule type" value="Genomic_DNA"/>
</dbReference>
<dbReference type="Pfam" id="PF00147">
    <property type="entry name" value="Fibrinogen_C"/>
    <property type="match status" value="1"/>
</dbReference>
<organism evidence="5 6">
    <name type="scientific">Elysia chlorotica</name>
    <name type="common">Eastern emerald elysia</name>
    <name type="synonym">Sea slug</name>
    <dbReference type="NCBI Taxonomy" id="188477"/>
    <lineage>
        <taxon>Eukaryota</taxon>
        <taxon>Metazoa</taxon>
        <taxon>Spiralia</taxon>
        <taxon>Lophotrochozoa</taxon>
        <taxon>Mollusca</taxon>
        <taxon>Gastropoda</taxon>
        <taxon>Heterobranchia</taxon>
        <taxon>Euthyneura</taxon>
        <taxon>Panpulmonata</taxon>
        <taxon>Sacoglossa</taxon>
        <taxon>Placobranchoidea</taxon>
        <taxon>Plakobranchidae</taxon>
        <taxon>Elysia</taxon>
    </lineage>
</organism>
<dbReference type="PANTHER" id="PTHR19143:SF254">
    <property type="entry name" value="TENASCIN-R"/>
    <property type="match status" value="1"/>
</dbReference>
<feature type="chain" id="PRO_5019250150" description="Fibrinogen C-terminal domain-containing protein" evidence="3">
    <location>
        <begin position="25"/>
        <end position="397"/>
    </location>
</feature>
<dbReference type="OrthoDB" id="6130531at2759"/>